<protein>
    <recommendedName>
        <fullName evidence="2">Heterokaryon incompatibility domain-containing protein</fullName>
    </recommendedName>
</protein>
<name>A0A9P4Q9C3_9PEZI</name>
<evidence type="ECO:0000256" key="1">
    <source>
        <dbReference type="SAM" id="MobiDB-lite"/>
    </source>
</evidence>
<dbReference type="AlphaFoldDB" id="A0A9P4Q9C3"/>
<comment type="caution">
    <text evidence="3">The sequence shown here is derived from an EMBL/GenBank/DDBJ whole genome shotgun (WGS) entry which is preliminary data.</text>
</comment>
<dbReference type="Proteomes" id="UP000799441">
    <property type="component" value="Unassembled WGS sequence"/>
</dbReference>
<feature type="region of interest" description="Disordered" evidence="1">
    <location>
        <begin position="1"/>
        <end position="39"/>
    </location>
</feature>
<proteinExistence type="predicted"/>
<dbReference type="PANTHER" id="PTHR24148:SF73">
    <property type="entry name" value="HET DOMAIN PROTEIN (AFU_ORTHOLOGUE AFUA_8G01020)"/>
    <property type="match status" value="1"/>
</dbReference>
<dbReference type="OrthoDB" id="3945957at2759"/>
<dbReference type="InterPro" id="IPR052895">
    <property type="entry name" value="HetReg/Transcr_Mod"/>
</dbReference>
<reference evidence="3" key="1">
    <citation type="journal article" date="2020" name="Stud. Mycol.">
        <title>101 Dothideomycetes genomes: a test case for predicting lifestyles and emergence of pathogens.</title>
        <authorList>
            <person name="Haridas S."/>
            <person name="Albert R."/>
            <person name="Binder M."/>
            <person name="Bloem J."/>
            <person name="Labutti K."/>
            <person name="Salamov A."/>
            <person name="Andreopoulos B."/>
            <person name="Baker S."/>
            <person name="Barry K."/>
            <person name="Bills G."/>
            <person name="Bluhm B."/>
            <person name="Cannon C."/>
            <person name="Castanera R."/>
            <person name="Culley D."/>
            <person name="Daum C."/>
            <person name="Ezra D."/>
            <person name="Gonzalez J."/>
            <person name="Henrissat B."/>
            <person name="Kuo A."/>
            <person name="Liang C."/>
            <person name="Lipzen A."/>
            <person name="Lutzoni F."/>
            <person name="Magnuson J."/>
            <person name="Mondo S."/>
            <person name="Nolan M."/>
            <person name="Ohm R."/>
            <person name="Pangilinan J."/>
            <person name="Park H.-J."/>
            <person name="Ramirez L."/>
            <person name="Alfaro M."/>
            <person name="Sun H."/>
            <person name="Tritt A."/>
            <person name="Yoshinaga Y."/>
            <person name="Zwiers L.-H."/>
            <person name="Turgeon B."/>
            <person name="Goodwin S."/>
            <person name="Spatafora J."/>
            <person name="Crous P."/>
            <person name="Grigoriev I."/>
        </authorList>
    </citation>
    <scope>NUCLEOTIDE SEQUENCE</scope>
    <source>
        <strain evidence="3">CBS 116435</strain>
    </source>
</reference>
<dbReference type="PANTHER" id="PTHR24148">
    <property type="entry name" value="ANKYRIN REPEAT DOMAIN-CONTAINING PROTEIN 39 HOMOLOG-RELATED"/>
    <property type="match status" value="1"/>
</dbReference>
<dbReference type="EMBL" id="MU003786">
    <property type="protein sequence ID" value="KAF2721985.1"/>
    <property type="molecule type" value="Genomic_DNA"/>
</dbReference>
<sequence length="646" mass="72579">MLYPVPLDYSGDGSEIIDKQNGDQHSDRSPDGTGSEESPDYEAISYVWGEPAYSQSIELEGHGTLRITESLHSALERFRSTSIGRRLWADAICINQVDIAERSAQVAIMAKVYQQARRVLVWLGPAQESDALAFAAMPAMGVSSFLPDVWDLLKTLKSGCCPCCSESFPLVPNVAAVALLAIGRLLFRPWFSRLWVVQETCTTAHLRDHVTVFSGTHHISYADLRDSTQIVKSLQSQLGKPLFPEVPSDLIEQIKEMWSKPNPLSDWFSDIEEWPPSYLLRSLAGMSVRNCSDPLDRVYAVRSLLNLENIPSLLPDYKLAPAEVYESLVLALFDIFGRSERVNDQAWALLALAGTESSRSVQAGRSSWVPDFDALTSRSRSKIDLYTRIQWLELPQFLSAPRLFQTRPVGPGELQIRARCFAMIREILPDTEYPVVSEPDSDHISGVELTRFRDWHTRCLQYMNLPAEGESVISHSTTFLACACQLGNLPRVAMEQEEGAVDYSRGWMFPEQWPEDPDIVREHFMLLCATESSQPDKSRRIARIDSYGGQDHCWAPPQARHGDYICIVSGASFPFVVRRLPNGCYAMVGDTYLANTTLKQALGGGGKSRFDEDIYEEIDHPPTDDWNADDEIMQELIARMGWITLQ</sequence>
<evidence type="ECO:0000313" key="4">
    <source>
        <dbReference type="Proteomes" id="UP000799441"/>
    </source>
</evidence>
<gene>
    <name evidence="3" type="ORF">K431DRAFT_312162</name>
</gene>
<organism evidence="3 4">
    <name type="scientific">Polychaeton citri CBS 116435</name>
    <dbReference type="NCBI Taxonomy" id="1314669"/>
    <lineage>
        <taxon>Eukaryota</taxon>
        <taxon>Fungi</taxon>
        <taxon>Dikarya</taxon>
        <taxon>Ascomycota</taxon>
        <taxon>Pezizomycotina</taxon>
        <taxon>Dothideomycetes</taxon>
        <taxon>Dothideomycetidae</taxon>
        <taxon>Capnodiales</taxon>
        <taxon>Capnodiaceae</taxon>
        <taxon>Polychaeton</taxon>
    </lineage>
</organism>
<evidence type="ECO:0000313" key="3">
    <source>
        <dbReference type="EMBL" id="KAF2721985.1"/>
    </source>
</evidence>
<accession>A0A9P4Q9C3</accession>
<dbReference type="InterPro" id="IPR010730">
    <property type="entry name" value="HET"/>
</dbReference>
<feature type="compositionally biased region" description="Basic and acidic residues" evidence="1">
    <location>
        <begin position="16"/>
        <end position="30"/>
    </location>
</feature>
<dbReference type="Pfam" id="PF06985">
    <property type="entry name" value="HET"/>
    <property type="match status" value="1"/>
</dbReference>
<feature type="domain" description="Heterokaryon incompatibility" evidence="2">
    <location>
        <begin position="41"/>
        <end position="199"/>
    </location>
</feature>
<evidence type="ECO:0000259" key="2">
    <source>
        <dbReference type="Pfam" id="PF06985"/>
    </source>
</evidence>
<keyword evidence="4" id="KW-1185">Reference proteome</keyword>